<dbReference type="AlphaFoldDB" id="A0A942T6M1"/>
<dbReference type="InterPro" id="IPR046342">
    <property type="entry name" value="CBS_dom_sf"/>
</dbReference>
<dbReference type="RefSeq" id="WP_213145996.1">
    <property type="nucleotide sequence ID" value="NZ_JAGYPE020000003.1"/>
</dbReference>
<evidence type="ECO:0000313" key="3">
    <source>
        <dbReference type="Proteomes" id="UP000677265"/>
    </source>
</evidence>
<gene>
    <name evidence="2" type="ORF">KHB02_003460</name>
    <name evidence="1" type="ORF">KHB02_32990</name>
</gene>
<evidence type="ECO:0008006" key="4">
    <source>
        <dbReference type="Google" id="ProtNLM"/>
    </source>
</evidence>
<dbReference type="EMBL" id="JAGYPE010000006">
    <property type="protein sequence ID" value="MBS4186212.1"/>
    <property type="molecule type" value="Genomic_DNA"/>
</dbReference>
<keyword evidence="3" id="KW-1185">Reference proteome</keyword>
<dbReference type="EMBL" id="JAGYPE020000003">
    <property type="protein sequence ID" value="MCH6264584.1"/>
    <property type="molecule type" value="Genomic_DNA"/>
</dbReference>
<dbReference type="SUPFAM" id="SSF54631">
    <property type="entry name" value="CBS-domain pair"/>
    <property type="match status" value="1"/>
</dbReference>
<organism evidence="1">
    <name type="scientific">Neobacillus citreus</name>
    <dbReference type="NCBI Taxonomy" id="2833578"/>
    <lineage>
        <taxon>Bacteria</taxon>
        <taxon>Bacillati</taxon>
        <taxon>Bacillota</taxon>
        <taxon>Bacilli</taxon>
        <taxon>Bacillales</taxon>
        <taxon>Bacillaceae</taxon>
        <taxon>Neobacillus</taxon>
    </lineage>
</organism>
<evidence type="ECO:0000313" key="2">
    <source>
        <dbReference type="EMBL" id="MCH6264584.1"/>
    </source>
</evidence>
<name>A0A942T6M1_9BACI</name>
<reference evidence="1" key="1">
    <citation type="submission" date="2021-05" db="EMBL/GenBank/DDBJ databases">
        <title>Novel Bacillus species.</title>
        <authorList>
            <person name="Liu G."/>
        </authorList>
    </citation>
    <scope>NUCLEOTIDE SEQUENCE</scope>
    <source>
        <strain evidence="1 3">FJAT-50051</strain>
    </source>
</reference>
<sequence length="267" mass="31075">MKSNALKGYRKLRDIYENNLTVELLSEEIKTCEAEDDAAAVKKEMFDRDFDIYGVKQGGKLIGYVKREDIKKEGIISEFVEDFHADNLISDSTSLIDLLDIFQEREFTFILEKNKVTRIVTVADLQKQPIRMLAFSFVSLLEMYIISVIKEFYPDGSWADKLTESRLTKAKELLEERLAKNEALTLVDNLQLSDKGTIIRKTPKLVELLGFESNSQCKEFFRKIEELRNNTAHSQEKIYHDYKEFIQILLQIERVLRADGLVEADKW</sequence>
<evidence type="ECO:0000313" key="1">
    <source>
        <dbReference type="EMBL" id="MBS4186212.1"/>
    </source>
</evidence>
<proteinExistence type="predicted"/>
<accession>A0A942T6M1</accession>
<comment type="caution">
    <text evidence="1">The sequence shown here is derived from an EMBL/GenBank/DDBJ whole genome shotgun (WGS) entry which is preliminary data.</text>
</comment>
<protein>
    <recommendedName>
        <fullName evidence="4">CBS domain-containing protein</fullName>
    </recommendedName>
</protein>
<dbReference type="Proteomes" id="UP000677265">
    <property type="component" value="Unassembled WGS sequence"/>
</dbReference>